<reference evidence="3 4" key="1">
    <citation type="journal article" date="2024" name="Commun. Biol.">
        <title>Comparative genomic analysis of thermophilic fungi reveals convergent evolutionary adaptations and gene losses.</title>
        <authorList>
            <person name="Steindorff A.S."/>
            <person name="Aguilar-Pontes M.V."/>
            <person name="Robinson A.J."/>
            <person name="Andreopoulos B."/>
            <person name="LaButti K."/>
            <person name="Kuo A."/>
            <person name="Mondo S."/>
            <person name="Riley R."/>
            <person name="Otillar R."/>
            <person name="Haridas S."/>
            <person name="Lipzen A."/>
            <person name="Grimwood J."/>
            <person name="Schmutz J."/>
            <person name="Clum A."/>
            <person name="Reid I.D."/>
            <person name="Moisan M.C."/>
            <person name="Butler G."/>
            <person name="Nguyen T.T.M."/>
            <person name="Dewar K."/>
            <person name="Conant G."/>
            <person name="Drula E."/>
            <person name="Henrissat B."/>
            <person name="Hansel C."/>
            <person name="Singer S."/>
            <person name="Hutchinson M.I."/>
            <person name="de Vries R.P."/>
            <person name="Natvig D.O."/>
            <person name="Powell A.J."/>
            <person name="Tsang A."/>
            <person name="Grigoriev I.V."/>
        </authorList>
    </citation>
    <scope>NUCLEOTIDE SEQUENCE [LARGE SCALE GENOMIC DNA]</scope>
    <source>
        <strain evidence="3 4">CBS 494.80</strain>
    </source>
</reference>
<organism evidence="3 4">
    <name type="scientific">Oculimacula yallundae</name>
    <dbReference type="NCBI Taxonomy" id="86028"/>
    <lineage>
        <taxon>Eukaryota</taxon>
        <taxon>Fungi</taxon>
        <taxon>Dikarya</taxon>
        <taxon>Ascomycota</taxon>
        <taxon>Pezizomycotina</taxon>
        <taxon>Leotiomycetes</taxon>
        <taxon>Helotiales</taxon>
        <taxon>Ploettnerulaceae</taxon>
        <taxon>Oculimacula</taxon>
    </lineage>
</organism>
<dbReference type="EMBL" id="JAZHXI010000002">
    <property type="protein sequence ID" value="KAL2074484.1"/>
    <property type="molecule type" value="Genomic_DNA"/>
</dbReference>
<keyword evidence="2" id="KW-1133">Transmembrane helix</keyword>
<evidence type="ECO:0000256" key="2">
    <source>
        <dbReference type="SAM" id="Phobius"/>
    </source>
</evidence>
<gene>
    <name evidence="3" type="ORF">VTL71DRAFT_8262</name>
</gene>
<accession>A0ABR4CX37</accession>
<evidence type="ECO:0000313" key="4">
    <source>
        <dbReference type="Proteomes" id="UP001595075"/>
    </source>
</evidence>
<keyword evidence="4" id="KW-1185">Reference proteome</keyword>
<feature type="non-terminal residue" evidence="3">
    <location>
        <position position="69"/>
    </location>
</feature>
<feature type="transmembrane region" description="Helical" evidence="2">
    <location>
        <begin position="40"/>
        <end position="62"/>
    </location>
</feature>
<comment type="caution">
    <text evidence="3">The sequence shown here is derived from an EMBL/GenBank/DDBJ whole genome shotgun (WGS) entry which is preliminary data.</text>
</comment>
<protein>
    <recommendedName>
        <fullName evidence="5">Transmembrane protein</fullName>
    </recommendedName>
</protein>
<keyword evidence="2" id="KW-0472">Membrane</keyword>
<keyword evidence="2" id="KW-0812">Transmembrane</keyword>
<dbReference type="Proteomes" id="UP001595075">
    <property type="component" value="Unassembled WGS sequence"/>
</dbReference>
<sequence>MTTGENYLRKGQERRRQRRKEDPVFGTSPLYASSVTLGSFHFILCVLACQFFVSSSVCFAAIKPLFLHD</sequence>
<evidence type="ECO:0008006" key="5">
    <source>
        <dbReference type="Google" id="ProtNLM"/>
    </source>
</evidence>
<evidence type="ECO:0000313" key="3">
    <source>
        <dbReference type="EMBL" id="KAL2074484.1"/>
    </source>
</evidence>
<name>A0ABR4CX37_9HELO</name>
<evidence type="ECO:0000256" key="1">
    <source>
        <dbReference type="SAM" id="MobiDB-lite"/>
    </source>
</evidence>
<feature type="region of interest" description="Disordered" evidence="1">
    <location>
        <begin position="1"/>
        <end position="23"/>
    </location>
</feature>
<proteinExistence type="predicted"/>